<name>A0A382F826_9ZZZZ</name>
<dbReference type="EMBL" id="UINC01048376">
    <property type="protein sequence ID" value="SVB58829.1"/>
    <property type="molecule type" value="Genomic_DNA"/>
</dbReference>
<evidence type="ECO:0000313" key="1">
    <source>
        <dbReference type="EMBL" id="SVB58829.1"/>
    </source>
</evidence>
<proteinExistence type="predicted"/>
<sequence>MERKRSRTEVEMENQLKQLDPSSDRYAILSAARDFKASWVALGERLTTVRDGGLYREWGYSSFEAYARRELRIRQDTANKLTRSFSFLREHEPKALEERTERELPPLDVVDLLSRARDRAQVSDDQLATIREEVFAPEATPTRHAVVKKIREIDPDAFRGKPRGPVTGDEDLRKALLLGERFETLVTGHPEISAASKQQLTTIVGELKALYESKVEANEAPQAMSA</sequence>
<gene>
    <name evidence="1" type="ORF">METZ01_LOCUS211683</name>
</gene>
<protein>
    <recommendedName>
        <fullName evidence="2">DUF3102 domain-containing protein</fullName>
    </recommendedName>
</protein>
<dbReference type="AlphaFoldDB" id="A0A382F826"/>
<reference evidence="1" key="1">
    <citation type="submission" date="2018-05" db="EMBL/GenBank/DDBJ databases">
        <authorList>
            <person name="Lanie J.A."/>
            <person name="Ng W.-L."/>
            <person name="Kazmierczak K.M."/>
            <person name="Andrzejewski T.M."/>
            <person name="Davidsen T.M."/>
            <person name="Wayne K.J."/>
            <person name="Tettelin H."/>
            <person name="Glass J.I."/>
            <person name="Rusch D."/>
            <person name="Podicherti R."/>
            <person name="Tsui H.-C.T."/>
            <person name="Winkler M.E."/>
        </authorList>
    </citation>
    <scope>NUCLEOTIDE SEQUENCE</scope>
</reference>
<evidence type="ECO:0008006" key="2">
    <source>
        <dbReference type="Google" id="ProtNLM"/>
    </source>
</evidence>
<organism evidence="1">
    <name type="scientific">marine metagenome</name>
    <dbReference type="NCBI Taxonomy" id="408172"/>
    <lineage>
        <taxon>unclassified sequences</taxon>
        <taxon>metagenomes</taxon>
        <taxon>ecological metagenomes</taxon>
    </lineage>
</organism>
<accession>A0A382F826</accession>